<proteinExistence type="predicted"/>
<dbReference type="Proteomes" id="UP001345827">
    <property type="component" value="Unassembled WGS sequence"/>
</dbReference>
<dbReference type="AlphaFoldDB" id="A0AAV9Q724"/>
<keyword evidence="3" id="KW-1185">Reference proteome</keyword>
<accession>A0AAV9Q724</accession>
<sequence>MAVNVVDTSSEDTTRGRLHAVDVATGVSIPTRSPSKANLRNRTRSQTLLTSTEAPETPRPPVDHVEENELEHNPSLESSQYLGSQTFNGGTKAHRAPFLSGTLEIFGQVLDGCLAALTNMLQSPHLNKIILKCLVLALCCAAFGAINGVHKSWGVASTAILRTGSSLGGSLLCSSPIAMGVVQWLGFPCEPPTTKTVHDALNSTAFELGHLGAMSELLIPHCNHFQLATISLSKQQNLLQLSGVDFPNKAAAVTLLSNYSQGLYDSGDEIYKVSLATDRIIRMMISNLAVTEEHLHSILATNPSRLLSWYKTYHVARLLDQLLTTLDSQVLELIETIDQCRQTIGGAHSKGIELGQRMNAGRVFLDKLIGEQGFLFKLWNTKSPLHDMRDKLMTTAYFETETILDMLNDTKTRLSRYRNELSSAKSSMFSANSLSNRSRLQVIVNALHETVTQLSGTSANVELSRKREKDRKAKQWQEGLISL</sequence>
<name>A0AAV9Q724_9PEZI</name>
<comment type="caution">
    <text evidence="2">The sequence shown here is derived from an EMBL/GenBank/DDBJ whole genome shotgun (WGS) entry which is preliminary data.</text>
</comment>
<gene>
    <name evidence="2" type="ORF">LTR25_005312</name>
</gene>
<feature type="region of interest" description="Disordered" evidence="1">
    <location>
        <begin position="29"/>
        <end position="64"/>
    </location>
</feature>
<reference evidence="2 3" key="1">
    <citation type="submission" date="2023-06" db="EMBL/GenBank/DDBJ databases">
        <title>Black Yeasts Isolated from many extreme environments.</title>
        <authorList>
            <person name="Coleine C."/>
            <person name="Stajich J.E."/>
            <person name="Selbmann L."/>
        </authorList>
    </citation>
    <scope>NUCLEOTIDE SEQUENCE [LARGE SCALE GENOMIC DNA]</scope>
    <source>
        <strain evidence="2 3">CCFEE 5887</strain>
    </source>
</reference>
<dbReference type="EMBL" id="JAXLQG010000008">
    <property type="protein sequence ID" value="KAK5536638.1"/>
    <property type="molecule type" value="Genomic_DNA"/>
</dbReference>
<feature type="compositionally biased region" description="Polar residues" evidence="1">
    <location>
        <begin position="29"/>
        <end position="54"/>
    </location>
</feature>
<evidence type="ECO:0000313" key="2">
    <source>
        <dbReference type="EMBL" id="KAK5536638.1"/>
    </source>
</evidence>
<evidence type="ECO:0000256" key="1">
    <source>
        <dbReference type="SAM" id="MobiDB-lite"/>
    </source>
</evidence>
<protein>
    <submittedName>
        <fullName evidence="2">Uncharacterized protein</fullName>
    </submittedName>
</protein>
<organism evidence="2 3">
    <name type="scientific">Vermiconidia calcicola</name>
    <dbReference type="NCBI Taxonomy" id="1690605"/>
    <lineage>
        <taxon>Eukaryota</taxon>
        <taxon>Fungi</taxon>
        <taxon>Dikarya</taxon>
        <taxon>Ascomycota</taxon>
        <taxon>Pezizomycotina</taxon>
        <taxon>Dothideomycetes</taxon>
        <taxon>Dothideomycetidae</taxon>
        <taxon>Mycosphaerellales</taxon>
        <taxon>Extremaceae</taxon>
        <taxon>Vermiconidia</taxon>
    </lineage>
</organism>
<evidence type="ECO:0000313" key="3">
    <source>
        <dbReference type="Proteomes" id="UP001345827"/>
    </source>
</evidence>